<comment type="caution">
    <text evidence="1">The sequence shown here is derived from an EMBL/GenBank/DDBJ whole genome shotgun (WGS) entry which is preliminary data.</text>
</comment>
<accession>A0AAD5M393</accession>
<dbReference type="Proteomes" id="UP001196413">
    <property type="component" value="Unassembled WGS sequence"/>
</dbReference>
<sequence length="61" mass="6778">MAYTTLIASAQVSGIAISKEVAQALVQRLGLSYDASTERRQGQCVYYCQQYSHENMQDDGE</sequence>
<organism evidence="1 2">
    <name type="scientific">Parelaphostrongylus tenuis</name>
    <name type="common">Meningeal worm</name>
    <dbReference type="NCBI Taxonomy" id="148309"/>
    <lineage>
        <taxon>Eukaryota</taxon>
        <taxon>Metazoa</taxon>
        <taxon>Ecdysozoa</taxon>
        <taxon>Nematoda</taxon>
        <taxon>Chromadorea</taxon>
        <taxon>Rhabditida</taxon>
        <taxon>Rhabditina</taxon>
        <taxon>Rhabditomorpha</taxon>
        <taxon>Strongyloidea</taxon>
        <taxon>Metastrongylidae</taxon>
        <taxon>Parelaphostrongylus</taxon>
    </lineage>
</organism>
<reference evidence="1" key="1">
    <citation type="submission" date="2021-06" db="EMBL/GenBank/DDBJ databases">
        <title>Parelaphostrongylus tenuis whole genome reference sequence.</title>
        <authorList>
            <person name="Garwood T.J."/>
            <person name="Larsen P.A."/>
            <person name="Fountain-Jones N.M."/>
            <person name="Garbe J.R."/>
            <person name="Macchietto M.G."/>
            <person name="Kania S.A."/>
            <person name="Gerhold R.W."/>
            <person name="Richards J.E."/>
            <person name="Wolf T.M."/>
        </authorList>
    </citation>
    <scope>NUCLEOTIDE SEQUENCE</scope>
    <source>
        <strain evidence="1">MNPRO001-30</strain>
        <tissue evidence="1">Meninges</tissue>
    </source>
</reference>
<evidence type="ECO:0000313" key="2">
    <source>
        <dbReference type="Proteomes" id="UP001196413"/>
    </source>
</evidence>
<proteinExistence type="predicted"/>
<feature type="non-terminal residue" evidence="1">
    <location>
        <position position="1"/>
    </location>
</feature>
<gene>
    <name evidence="1" type="ORF">KIN20_006188</name>
</gene>
<dbReference type="AlphaFoldDB" id="A0AAD5M393"/>
<name>A0AAD5M393_PARTN</name>
<evidence type="ECO:0000313" key="1">
    <source>
        <dbReference type="EMBL" id="KAJ1350405.1"/>
    </source>
</evidence>
<protein>
    <submittedName>
        <fullName evidence="1">Uncharacterized protein</fullName>
    </submittedName>
</protein>
<dbReference type="EMBL" id="JAHQIW010000856">
    <property type="protein sequence ID" value="KAJ1350405.1"/>
    <property type="molecule type" value="Genomic_DNA"/>
</dbReference>
<keyword evidence="2" id="KW-1185">Reference proteome</keyword>